<dbReference type="AlphaFoldDB" id="A0A6A6UGK4"/>
<keyword evidence="3" id="KW-0862">Zinc</keyword>
<dbReference type="PRINTS" id="PR00008">
    <property type="entry name" value="DAGPEDOMAIN"/>
</dbReference>
<dbReference type="PROSITE" id="PS50002">
    <property type="entry name" value="SH3"/>
    <property type="match status" value="2"/>
</dbReference>
<feature type="compositionally biased region" description="Low complexity" evidence="11">
    <location>
        <begin position="632"/>
        <end position="650"/>
    </location>
</feature>
<dbReference type="InterPro" id="IPR002219">
    <property type="entry name" value="PKC_DAG/PE"/>
</dbReference>
<dbReference type="GO" id="GO:0045010">
    <property type="term" value="P:actin nucleation"/>
    <property type="evidence" value="ECO:0007669"/>
    <property type="project" value="UniProtKB-ARBA"/>
</dbReference>
<evidence type="ECO:0000256" key="3">
    <source>
        <dbReference type="ARBA" id="ARBA00022833"/>
    </source>
</evidence>
<dbReference type="Pfam" id="PF00130">
    <property type="entry name" value="C1_1"/>
    <property type="match status" value="1"/>
</dbReference>
<dbReference type="InterPro" id="IPR001452">
    <property type="entry name" value="SH3_domain"/>
</dbReference>
<dbReference type="CDD" id="cd11912">
    <property type="entry name" value="SH3_Bzz1_1"/>
    <property type="match status" value="1"/>
</dbReference>
<feature type="domain" description="SH3" evidence="12">
    <location>
        <begin position="666"/>
        <end position="724"/>
    </location>
</feature>
<evidence type="ECO:0000256" key="7">
    <source>
        <dbReference type="ARBA" id="ARBA00074946"/>
    </source>
</evidence>
<evidence type="ECO:0000256" key="10">
    <source>
        <dbReference type="SAM" id="Coils"/>
    </source>
</evidence>
<evidence type="ECO:0000256" key="6">
    <source>
        <dbReference type="ARBA" id="ARBA00061387"/>
    </source>
</evidence>
<feature type="coiled-coil region" evidence="10">
    <location>
        <begin position="318"/>
        <end position="345"/>
    </location>
</feature>
<dbReference type="InterPro" id="IPR035459">
    <property type="entry name" value="Bzz1_SH3_1"/>
</dbReference>
<dbReference type="PANTHER" id="PTHR15735:SF21">
    <property type="entry name" value="PROTEIN NERVOUS WRECK"/>
    <property type="match status" value="1"/>
</dbReference>
<dbReference type="OrthoDB" id="8783038at2759"/>
<dbReference type="Gene3D" id="2.30.30.40">
    <property type="entry name" value="SH3 Domains"/>
    <property type="match status" value="2"/>
</dbReference>
<evidence type="ECO:0000259" key="14">
    <source>
        <dbReference type="PROSITE" id="PS51741"/>
    </source>
</evidence>
<gene>
    <name evidence="15" type="ORF">BT63DRAFT_400208</name>
</gene>
<dbReference type="GO" id="GO:0046872">
    <property type="term" value="F:metal ion binding"/>
    <property type="evidence" value="ECO:0007669"/>
    <property type="project" value="UniProtKB-KW"/>
</dbReference>
<feature type="region of interest" description="Disordered" evidence="11">
    <location>
        <begin position="463"/>
        <end position="560"/>
    </location>
</feature>
<evidence type="ECO:0000313" key="16">
    <source>
        <dbReference type="Proteomes" id="UP000799302"/>
    </source>
</evidence>
<dbReference type="InterPro" id="IPR020454">
    <property type="entry name" value="DAG/PE-bd"/>
</dbReference>
<dbReference type="Gene3D" id="3.30.60.20">
    <property type="match status" value="1"/>
</dbReference>
<evidence type="ECO:0000256" key="9">
    <source>
        <dbReference type="PROSITE-ProRule" id="PRU01077"/>
    </source>
</evidence>
<dbReference type="FunFam" id="1.20.1270.60:FF:000060">
    <property type="entry name" value="Actin polymerization protein Bzz1"/>
    <property type="match status" value="1"/>
</dbReference>
<evidence type="ECO:0000256" key="4">
    <source>
        <dbReference type="ARBA" id="ARBA00023054"/>
    </source>
</evidence>
<dbReference type="GO" id="GO:0030864">
    <property type="term" value="C:cortical actin cytoskeleton"/>
    <property type="evidence" value="ECO:0007669"/>
    <property type="project" value="UniProtKB-ARBA"/>
</dbReference>
<dbReference type="InterPro" id="IPR027267">
    <property type="entry name" value="AH/BAR_dom_sf"/>
</dbReference>
<dbReference type="PROSITE" id="PS50081">
    <property type="entry name" value="ZF_DAG_PE_2"/>
    <property type="match status" value="1"/>
</dbReference>
<reference evidence="15" key="1">
    <citation type="journal article" date="2020" name="Stud. Mycol.">
        <title>101 Dothideomycetes genomes: a test case for predicting lifestyles and emergence of pathogens.</title>
        <authorList>
            <person name="Haridas S."/>
            <person name="Albert R."/>
            <person name="Binder M."/>
            <person name="Bloem J."/>
            <person name="Labutti K."/>
            <person name="Salamov A."/>
            <person name="Andreopoulos B."/>
            <person name="Baker S."/>
            <person name="Barry K."/>
            <person name="Bills G."/>
            <person name="Bluhm B."/>
            <person name="Cannon C."/>
            <person name="Castanera R."/>
            <person name="Culley D."/>
            <person name="Daum C."/>
            <person name="Ezra D."/>
            <person name="Gonzalez J."/>
            <person name="Henrissat B."/>
            <person name="Kuo A."/>
            <person name="Liang C."/>
            <person name="Lipzen A."/>
            <person name="Lutzoni F."/>
            <person name="Magnuson J."/>
            <person name="Mondo S."/>
            <person name="Nolan M."/>
            <person name="Ohm R."/>
            <person name="Pangilinan J."/>
            <person name="Park H.-J."/>
            <person name="Ramirez L."/>
            <person name="Alfaro M."/>
            <person name="Sun H."/>
            <person name="Tritt A."/>
            <person name="Yoshinaga Y."/>
            <person name="Zwiers L.-H."/>
            <person name="Turgeon B."/>
            <person name="Goodwin S."/>
            <person name="Spatafora J."/>
            <person name="Crous P."/>
            <person name="Grigoriev I."/>
        </authorList>
    </citation>
    <scope>NUCLEOTIDE SEQUENCE</scope>
    <source>
        <strain evidence="15">CBS 115976</strain>
    </source>
</reference>
<evidence type="ECO:0000256" key="2">
    <source>
        <dbReference type="ARBA" id="ARBA00022723"/>
    </source>
</evidence>
<name>A0A6A6UGK4_9PEZI</name>
<dbReference type="PANTHER" id="PTHR15735">
    <property type="entry name" value="FCH AND DOUBLE SH3 DOMAINS PROTEIN"/>
    <property type="match status" value="1"/>
</dbReference>
<keyword evidence="16" id="KW-1185">Reference proteome</keyword>
<proteinExistence type="inferred from homology"/>
<dbReference type="PROSITE" id="PS51741">
    <property type="entry name" value="F_BAR"/>
    <property type="match status" value="1"/>
</dbReference>
<dbReference type="Pfam" id="PF00018">
    <property type="entry name" value="SH3_1"/>
    <property type="match status" value="1"/>
</dbReference>
<feature type="compositionally biased region" description="Polar residues" evidence="11">
    <location>
        <begin position="479"/>
        <end position="491"/>
    </location>
</feature>
<dbReference type="CDD" id="cd20824">
    <property type="entry name" value="C1_SpBZZ1-like"/>
    <property type="match status" value="1"/>
</dbReference>
<dbReference type="InterPro" id="IPR031160">
    <property type="entry name" value="F_BAR_dom"/>
</dbReference>
<feature type="region of interest" description="Disordered" evidence="11">
    <location>
        <begin position="618"/>
        <end position="662"/>
    </location>
</feature>
<evidence type="ECO:0000313" key="15">
    <source>
        <dbReference type="EMBL" id="KAF2670014.1"/>
    </source>
</evidence>
<organism evidence="15 16">
    <name type="scientific">Microthyrium microscopicum</name>
    <dbReference type="NCBI Taxonomy" id="703497"/>
    <lineage>
        <taxon>Eukaryota</taxon>
        <taxon>Fungi</taxon>
        <taxon>Dikarya</taxon>
        <taxon>Ascomycota</taxon>
        <taxon>Pezizomycotina</taxon>
        <taxon>Dothideomycetes</taxon>
        <taxon>Dothideomycetes incertae sedis</taxon>
        <taxon>Microthyriales</taxon>
        <taxon>Microthyriaceae</taxon>
        <taxon>Microthyrium</taxon>
    </lineage>
</organism>
<dbReference type="Pfam" id="PF00611">
    <property type="entry name" value="FCH"/>
    <property type="match status" value="1"/>
</dbReference>
<dbReference type="SMART" id="SM00109">
    <property type="entry name" value="C1"/>
    <property type="match status" value="1"/>
</dbReference>
<sequence>MAQAESAPNFGAELKDAFRPVNSWVAGGITWLDEIQQFFRDRALIEKEYAQKLSALAKRYHEKKGKKASILSVGETPAVTPGSLESASMATWTTQLNALEQRANEHEGFSANLIRNLADPLRNHANRYEELRKAHFDYNTKLEKERDSSYADLKKMKGKYDSVCQEVENKRKKSDGSQRGQVAYQQQMSEMHNVKNTYIISINVTNKQKEMYYGHYVPDLLSSLQDLNESRVDKLNAYWLLAAKIEKDTLKRSIEYMDHVTAEIPRNVPHLDSLMFARHNAGSTGVPPDMAFEPSPVWHDEPTIAIDESAKNFLRNVLLKSKSQLVELKRDVDNKKREVESTRKVRQAIKDGTDKRDEVEVVKAVFQLQELLHESERQKVTAEVEISTITTAVGDVSIGARNHNFKSETFTIPTHCDYCGDRIWGLSAKGFSCRDCGFTCHSKCEMKVPADCPGELTKEEKKKIKASRQGSAQAAMGSLNGSATDISGDNNSLHRSDTMNTLSSGYSARGAPRSVSQSTLPHTDEESPKAPTTIGPRKHRLIAPPPASHGPPSSTSSPEKKGRMLYAFSSTNPGEISVDDGADLAILEPDDGSGWIKVRAPTGTGLVPASYVDHIGSPPSASVLSPPTRPDSSYSTHSSAASLSGSLHALPGRKKGPAVAPKRGAKKLKYVEAIWDYEARTDLEHGMKEGERFVLITPDNGDGWAEVEKDRSVRSVPANYVKEV</sequence>
<dbReference type="InterPro" id="IPR036028">
    <property type="entry name" value="SH3-like_dom_sf"/>
</dbReference>
<evidence type="ECO:0000256" key="1">
    <source>
        <dbReference type="ARBA" id="ARBA00022443"/>
    </source>
</evidence>
<dbReference type="GO" id="GO:0030833">
    <property type="term" value="P:regulation of actin filament polymerization"/>
    <property type="evidence" value="ECO:0007669"/>
    <property type="project" value="TreeGrafter"/>
</dbReference>
<protein>
    <recommendedName>
        <fullName evidence="7">Protein BZZ1</fullName>
    </recommendedName>
</protein>
<comment type="similarity">
    <text evidence="6">Belongs to the BZZ1 family.</text>
</comment>
<evidence type="ECO:0000256" key="11">
    <source>
        <dbReference type="SAM" id="MobiDB-lite"/>
    </source>
</evidence>
<comment type="function">
    <text evidence="5">Plays a role in endocytosis and trafficking to the vacuole. Functions with type I myosins to restore polarity of the actin cytoskeleton after NaCl stress.</text>
</comment>
<feature type="domain" description="F-BAR" evidence="14">
    <location>
        <begin position="8"/>
        <end position="272"/>
    </location>
</feature>
<dbReference type="InterPro" id="IPR046349">
    <property type="entry name" value="C1-like_sf"/>
</dbReference>
<accession>A0A6A6UGK4</accession>
<dbReference type="SMART" id="SM00326">
    <property type="entry name" value="SH3"/>
    <property type="match status" value="2"/>
</dbReference>
<dbReference type="EMBL" id="MU004234">
    <property type="protein sequence ID" value="KAF2670014.1"/>
    <property type="molecule type" value="Genomic_DNA"/>
</dbReference>
<keyword evidence="2" id="KW-0479">Metal-binding</keyword>
<evidence type="ECO:0000259" key="12">
    <source>
        <dbReference type="PROSITE" id="PS50002"/>
    </source>
</evidence>
<dbReference type="PROSITE" id="PS00479">
    <property type="entry name" value="ZF_DAG_PE_1"/>
    <property type="match status" value="1"/>
</dbReference>
<evidence type="ECO:0000256" key="8">
    <source>
        <dbReference type="PROSITE-ProRule" id="PRU00192"/>
    </source>
</evidence>
<dbReference type="FunFam" id="3.30.60.20:FF:000040">
    <property type="entry name" value="Actin polymerization protein Bzz1"/>
    <property type="match status" value="1"/>
</dbReference>
<dbReference type="SUPFAM" id="SSF57889">
    <property type="entry name" value="Cysteine-rich domain"/>
    <property type="match status" value="1"/>
</dbReference>
<dbReference type="Pfam" id="PF14604">
    <property type="entry name" value="SH3_9"/>
    <property type="match status" value="1"/>
</dbReference>
<keyword evidence="1 8" id="KW-0728">SH3 domain</keyword>
<dbReference type="Gene3D" id="1.20.1270.60">
    <property type="entry name" value="Arfaptin homology (AH) domain/BAR domain"/>
    <property type="match status" value="1"/>
</dbReference>
<evidence type="ECO:0000259" key="13">
    <source>
        <dbReference type="PROSITE" id="PS50081"/>
    </source>
</evidence>
<feature type="domain" description="SH3" evidence="12">
    <location>
        <begin position="557"/>
        <end position="617"/>
    </location>
</feature>
<dbReference type="SUPFAM" id="SSF103657">
    <property type="entry name" value="BAR/IMD domain-like"/>
    <property type="match status" value="1"/>
</dbReference>
<dbReference type="SMART" id="SM00055">
    <property type="entry name" value="FCH"/>
    <property type="match status" value="1"/>
</dbReference>
<dbReference type="Proteomes" id="UP000799302">
    <property type="component" value="Unassembled WGS sequence"/>
</dbReference>
<evidence type="ECO:0000256" key="5">
    <source>
        <dbReference type="ARBA" id="ARBA00054085"/>
    </source>
</evidence>
<feature type="domain" description="Phorbol-ester/DAG-type" evidence="13">
    <location>
        <begin position="402"/>
        <end position="452"/>
    </location>
</feature>
<keyword evidence="4 9" id="KW-0175">Coiled coil</keyword>
<dbReference type="FunFam" id="2.30.30.40:FF:000161">
    <property type="entry name" value="Actin polymerization protein Bzz1"/>
    <property type="match status" value="1"/>
</dbReference>
<dbReference type="SUPFAM" id="SSF50044">
    <property type="entry name" value="SH3-domain"/>
    <property type="match status" value="2"/>
</dbReference>
<dbReference type="InterPro" id="IPR001060">
    <property type="entry name" value="FCH_dom"/>
</dbReference>